<keyword evidence="2" id="KW-0175">Coiled coil</keyword>
<dbReference type="Pfam" id="PF00884">
    <property type="entry name" value="Sulfatase"/>
    <property type="match status" value="1"/>
</dbReference>
<comment type="similarity">
    <text evidence="1">Belongs to the sulfatase family.</text>
</comment>
<evidence type="ECO:0000256" key="2">
    <source>
        <dbReference type="SAM" id="Coils"/>
    </source>
</evidence>
<dbReference type="EMBL" id="JAVDXU010000003">
    <property type="protein sequence ID" value="MDR7271859.1"/>
    <property type="molecule type" value="Genomic_DNA"/>
</dbReference>
<keyword evidence="3" id="KW-0812">Transmembrane</keyword>
<gene>
    <name evidence="5" type="ORF">J2X20_004527</name>
</gene>
<dbReference type="Proteomes" id="UP001180453">
    <property type="component" value="Unassembled WGS sequence"/>
</dbReference>
<dbReference type="InterPro" id="IPR050738">
    <property type="entry name" value="Sulfatase"/>
</dbReference>
<evidence type="ECO:0000313" key="6">
    <source>
        <dbReference type="Proteomes" id="UP001180453"/>
    </source>
</evidence>
<keyword evidence="3" id="KW-0472">Membrane</keyword>
<feature type="transmembrane region" description="Helical" evidence="3">
    <location>
        <begin position="133"/>
        <end position="153"/>
    </location>
</feature>
<feature type="domain" description="Sulfatase N-terminal" evidence="4">
    <location>
        <begin position="208"/>
        <end position="543"/>
    </location>
</feature>
<feature type="coiled-coil region" evidence="2">
    <location>
        <begin position="626"/>
        <end position="653"/>
    </location>
</feature>
<feature type="transmembrane region" description="Helical" evidence="3">
    <location>
        <begin position="59"/>
        <end position="84"/>
    </location>
</feature>
<keyword evidence="6" id="KW-1185">Reference proteome</keyword>
<protein>
    <submittedName>
        <fullName evidence="5">Arylsulfatase A-like enzyme</fullName>
    </submittedName>
</protein>
<dbReference type="InterPro" id="IPR017850">
    <property type="entry name" value="Alkaline_phosphatase_core_sf"/>
</dbReference>
<sequence length="654" mass="70796">MKAGVDAARSAPELPPARFAACFCTAFAALGLLWMPWVLLRQVDAFLGFQTPGELGRDVALALLLLTLPAALLTLLALGVQALVARLRSAAAARTVAWSVLLLPLAWLCVWQFGSASRAWLSQVTGSALTLTATGRLLALVALLAISVLLLRGQRLSRLLARMAALLRGLHGPALLLLGAAAVWLLLHPPRLMTLTPPASGPVGAKRPDVYLITIDTLAAEDAAVCGDGPTTMPRLRALAARASCFDRHYASSNFTTPSTATMETGALPWTHWGVQIVAKMALGMHGQTLASQLRAQGYEAHSISANLMASPRHHGSDDEYTTQTISPSPSLGLKPRVALSAFPDTTLPFWLSGLIPLLDTLDVHLFPERSPFAPEHTYQAARALLERAAQGQRPQFMWLHTLPPHDPYLPPPSTKYKLLPQGELDRWSQLLGMTRYVPDQQALIDKHRLRYREAIMGADQALGSFLDELDRRGKLDGAMVIITADHGESFERGYLGHAGEWLHEAVIRVPLVIKLPGQKAGRVVHTPVSLADVVPTVADVLGLPPPPAADGRSLKPALQGDELAQQPVFSMAMEQQSRFRPLRAGHYAVIDGPHKLVLDLGANKTELYDLAADPHERRDLSATDAATAARLRQLLEQRLAAAEKKRAAQFDKP</sequence>
<dbReference type="Gene3D" id="3.30.1120.10">
    <property type="match status" value="1"/>
</dbReference>
<proteinExistence type="inferred from homology"/>
<evidence type="ECO:0000256" key="3">
    <source>
        <dbReference type="SAM" id="Phobius"/>
    </source>
</evidence>
<feature type="transmembrane region" description="Helical" evidence="3">
    <location>
        <begin position="19"/>
        <end position="39"/>
    </location>
</feature>
<reference evidence="5 6" key="1">
    <citation type="submission" date="2023-07" db="EMBL/GenBank/DDBJ databases">
        <title>Sorghum-associated microbial communities from plants grown in Nebraska, USA.</title>
        <authorList>
            <person name="Schachtman D."/>
        </authorList>
    </citation>
    <scope>NUCLEOTIDE SEQUENCE [LARGE SCALE GENOMIC DNA]</scope>
    <source>
        <strain evidence="5 6">BE314</strain>
    </source>
</reference>
<accession>A0ABU1YSM1</accession>
<organism evidence="5 6">
    <name type="scientific">Roseateles saccharophilus</name>
    <name type="common">Pseudomonas saccharophila</name>
    <dbReference type="NCBI Taxonomy" id="304"/>
    <lineage>
        <taxon>Bacteria</taxon>
        <taxon>Pseudomonadati</taxon>
        <taxon>Pseudomonadota</taxon>
        <taxon>Betaproteobacteria</taxon>
        <taxon>Burkholderiales</taxon>
        <taxon>Sphaerotilaceae</taxon>
        <taxon>Roseateles</taxon>
    </lineage>
</organism>
<dbReference type="Gene3D" id="3.40.720.10">
    <property type="entry name" value="Alkaline Phosphatase, subunit A"/>
    <property type="match status" value="1"/>
</dbReference>
<name>A0ABU1YSM1_ROSSA</name>
<feature type="transmembrane region" description="Helical" evidence="3">
    <location>
        <begin position="165"/>
        <end position="187"/>
    </location>
</feature>
<evidence type="ECO:0000313" key="5">
    <source>
        <dbReference type="EMBL" id="MDR7271859.1"/>
    </source>
</evidence>
<dbReference type="RefSeq" id="WP_310269833.1">
    <property type="nucleotide sequence ID" value="NZ_JAVDXU010000003.1"/>
</dbReference>
<evidence type="ECO:0000259" key="4">
    <source>
        <dbReference type="Pfam" id="PF00884"/>
    </source>
</evidence>
<dbReference type="PANTHER" id="PTHR42693:SF33">
    <property type="entry name" value="ARYLSULFATASE"/>
    <property type="match status" value="1"/>
</dbReference>
<feature type="transmembrane region" description="Helical" evidence="3">
    <location>
        <begin position="96"/>
        <end position="113"/>
    </location>
</feature>
<comment type="caution">
    <text evidence="5">The sequence shown here is derived from an EMBL/GenBank/DDBJ whole genome shotgun (WGS) entry which is preliminary data.</text>
</comment>
<dbReference type="InterPro" id="IPR000917">
    <property type="entry name" value="Sulfatase_N"/>
</dbReference>
<dbReference type="SUPFAM" id="SSF53649">
    <property type="entry name" value="Alkaline phosphatase-like"/>
    <property type="match status" value="1"/>
</dbReference>
<dbReference type="PANTHER" id="PTHR42693">
    <property type="entry name" value="ARYLSULFATASE FAMILY MEMBER"/>
    <property type="match status" value="1"/>
</dbReference>
<evidence type="ECO:0000256" key="1">
    <source>
        <dbReference type="ARBA" id="ARBA00008779"/>
    </source>
</evidence>
<keyword evidence="3" id="KW-1133">Transmembrane helix</keyword>